<dbReference type="EMBL" id="JARIHO010000007">
    <property type="protein sequence ID" value="KAJ7358374.1"/>
    <property type="molecule type" value="Genomic_DNA"/>
</dbReference>
<gene>
    <name evidence="2" type="ORF">DFH08DRAFT_953532</name>
</gene>
<proteinExistence type="predicted"/>
<reference evidence="2" key="1">
    <citation type="submission" date="2023-03" db="EMBL/GenBank/DDBJ databases">
        <title>Massive genome expansion in bonnet fungi (Mycena s.s.) driven by repeated elements and novel gene families across ecological guilds.</title>
        <authorList>
            <consortium name="Lawrence Berkeley National Laboratory"/>
            <person name="Harder C.B."/>
            <person name="Miyauchi S."/>
            <person name="Viragh M."/>
            <person name="Kuo A."/>
            <person name="Thoen E."/>
            <person name="Andreopoulos B."/>
            <person name="Lu D."/>
            <person name="Skrede I."/>
            <person name="Drula E."/>
            <person name="Henrissat B."/>
            <person name="Morin E."/>
            <person name="Kohler A."/>
            <person name="Barry K."/>
            <person name="LaButti K."/>
            <person name="Morin E."/>
            <person name="Salamov A."/>
            <person name="Lipzen A."/>
            <person name="Mereny Z."/>
            <person name="Hegedus B."/>
            <person name="Baldrian P."/>
            <person name="Stursova M."/>
            <person name="Weitz H."/>
            <person name="Taylor A."/>
            <person name="Grigoriev I.V."/>
            <person name="Nagy L.G."/>
            <person name="Martin F."/>
            <person name="Kauserud H."/>
        </authorList>
    </citation>
    <scope>NUCLEOTIDE SEQUENCE</scope>
    <source>
        <strain evidence="2">CBHHK002</strain>
    </source>
</reference>
<sequence length="182" mass="18194">MVKVFVLILAALAASATARPISLGDLLDGLATDSANNTPDDATTDADDSNILPPGFTNFVHFTPWTGLSLVSNDAHDEQQADIASAKAAAATPEAAAGIDISASIAAASSSAAAAAATAIVNPLDPFAPERTTLTPEQIGQLSGLGAKFAIDQQSGDDEAAIDDNQAIEALVESGEATFGSG</sequence>
<protein>
    <submittedName>
        <fullName evidence="2">Uncharacterized protein</fullName>
    </submittedName>
</protein>
<evidence type="ECO:0000256" key="1">
    <source>
        <dbReference type="SAM" id="SignalP"/>
    </source>
</evidence>
<dbReference type="AlphaFoldDB" id="A0AAD7EZH2"/>
<evidence type="ECO:0000313" key="3">
    <source>
        <dbReference type="Proteomes" id="UP001218218"/>
    </source>
</evidence>
<feature type="signal peptide" evidence="1">
    <location>
        <begin position="1"/>
        <end position="18"/>
    </location>
</feature>
<feature type="chain" id="PRO_5042146153" evidence="1">
    <location>
        <begin position="19"/>
        <end position="182"/>
    </location>
</feature>
<keyword evidence="3" id="KW-1185">Reference proteome</keyword>
<accession>A0AAD7EZH2</accession>
<name>A0AAD7EZH2_9AGAR</name>
<evidence type="ECO:0000313" key="2">
    <source>
        <dbReference type="EMBL" id="KAJ7358374.1"/>
    </source>
</evidence>
<organism evidence="2 3">
    <name type="scientific">Mycena albidolilacea</name>
    <dbReference type="NCBI Taxonomy" id="1033008"/>
    <lineage>
        <taxon>Eukaryota</taxon>
        <taxon>Fungi</taxon>
        <taxon>Dikarya</taxon>
        <taxon>Basidiomycota</taxon>
        <taxon>Agaricomycotina</taxon>
        <taxon>Agaricomycetes</taxon>
        <taxon>Agaricomycetidae</taxon>
        <taxon>Agaricales</taxon>
        <taxon>Marasmiineae</taxon>
        <taxon>Mycenaceae</taxon>
        <taxon>Mycena</taxon>
    </lineage>
</organism>
<keyword evidence="1" id="KW-0732">Signal</keyword>
<comment type="caution">
    <text evidence="2">The sequence shown here is derived from an EMBL/GenBank/DDBJ whole genome shotgun (WGS) entry which is preliminary data.</text>
</comment>
<dbReference type="Proteomes" id="UP001218218">
    <property type="component" value="Unassembled WGS sequence"/>
</dbReference>